<evidence type="ECO:0000313" key="3">
    <source>
        <dbReference type="RefSeq" id="XP_019647100.1"/>
    </source>
</evidence>
<dbReference type="GeneID" id="109487528"/>
<evidence type="ECO:0000256" key="1">
    <source>
        <dbReference type="SAM" id="MobiDB-lite"/>
    </source>
</evidence>
<feature type="region of interest" description="Disordered" evidence="1">
    <location>
        <begin position="151"/>
        <end position="184"/>
    </location>
</feature>
<protein>
    <submittedName>
        <fullName evidence="3">Espin-like</fullName>
    </submittedName>
</protein>
<name>A0A6P5A1D6_BRABE</name>
<feature type="compositionally biased region" description="Pro residues" evidence="1">
    <location>
        <begin position="1"/>
        <end position="16"/>
    </location>
</feature>
<dbReference type="AlphaFoldDB" id="A0A6P5A1D6"/>
<dbReference type="Proteomes" id="UP000515135">
    <property type="component" value="Unplaced"/>
</dbReference>
<reference evidence="3" key="1">
    <citation type="submission" date="2025-08" db="UniProtKB">
        <authorList>
            <consortium name="RefSeq"/>
        </authorList>
    </citation>
    <scope>IDENTIFICATION</scope>
    <source>
        <tissue evidence="3">Gonad</tissue>
    </source>
</reference>
<organism evidence="2 3">
    <name type="scientific">Branchiostoma belcheri</name>
    <name type="common">Amphioxus</name>
    <dbReference type="NCBI Taxonomy" id="7741"/>
    <lineage>
        <taxon>Eukaryota</taxon>
        <taxon>Metazoa</taxon>
        <taxon>Chordata</taxon>
        <taxon>Cephalochordata</taxon>
        <taxon>Leptocardii</taxon>
        <taxon>Amphioxiformes</taxon>
        <taxon>Branchiostomatidae</taxon>
        <taxon>Branchiostoma</taxon>
    </lineage>
</organism>
<dbReference type="RefSeq" id="XP_019647100.1">
    <property type="nucleotide sequence ID" value="XM_019791541.1"/>
</dbReference>
<accession>A0A6P5A1D6</accession>
<gene>
    <name evidence="3" type="primary">LOC109487528</name>
</gene>
<feature type="compositionally biased region" description="Basic and acidic residues" evidence="1">
    <location>
        <begin position="102"/>
        <end position="118"/>
    </location>
</feature>
<feature type="compositionally biased region" description="Pro residues" evidence="1">
    <location>
        <begin position="59"/>
        <end position="69"/>
    </location>
</feature>
<keyword evidence="2" id="KW-1185">Reference proteome</keyword>
<dbReference type="KEGG" id="bbel:109487528"/>
<evidence type="ECO:0000313" key="2">
    <source>
        <dbReference type="Proteomes" id="UP000515135"/>
    </source>
</evidence>
<feature type="region of interest" description="Disordered" evidence="1">
    <location>
        <begin position="1"/>
        <end position="134"/>
    </location>
</feature>
<sequence length="209" mass="23254">MVSPKPKPYTGRPPSPIIIVPTNVPTSPVAAPALKTPPASPSAQEPATGEVLVVSPTNTTPPPPPPLSPPSNGTGPVDVTKLPSMQPNGVPPWKQAILLKKQQAEKEKDDEEKKKERAQQAARSKKQAEEEAILSQVPHWKREIVKRKLEQQRKDEAAAKEKQEAVRRQLEEEEKQFKEKLKQEGVDDNKLSPWQLEMIKKKKQLVFAT</sequence>
<proteinExistence type="predicted"/>